<dbReference type="SUPFAM" id="SSF51905">
    <property type="entry name" value="FAD/NAD(P)-binding domain"/>
    <property type="match status" value="1"/>
</dbReference>
<protein>
    <submittedName>
        <fullName evidence="2">FAD-dependent oxidoreductase</fullName>
    </submittedName>
</protein>
<dbReference type="Pfam" id="PF01266">
    <property type="entry name" value="DAO"/>
    <property type="match status" value="1"/>
</dbReference>
<dbReference type="InterPro" id="IPR006076">
    <property type="entry name" value="FAD-dep_OxRdtase"/>
</dbReference>
<sequence length="405" mass="46311">MDLHSGLAFWLVKNKMYDYFHPLDKNHKTEVAIIGSGITGSLVAHELCKVGIKVAVFDKRTIGTGSTVASTAQLQYEIDVPLCKMVDIVDESLAVKAYHASLESIKDIGKVLKEANIDADFKNVSSVWLASYKKDLKLLEKEFAIREKYNLPVNFLDKRELKKLHKIDAPGALKNNVAAQMDAYAAATGLLQHHLAKSELELFTHTRIVKWQEVKNGYELQTENGHTIQCKYVVVAAGFEAGQFLPREVMQLQSTYALISKPVHEKELWPERSLIWETKEPYFYMRTTSDNRMMIGGEDEEFKDPVKRDDLLREKIRKLEKQFYKTYPDIPFETEMAWCGTFSSTKDGLPYIGTWPGKKRMFFALGYGGNGITFSMIAAQVIRNILQGKKDERTEVFSFERKRKK</sequence>
<dbReference type="PANTHER" id="PTHR13847">
    <property type="entry name" value="SARCOSINE DEHYDROGENASE-RELATED"/>
    <property type="match status" value="1"/>
</dbReference>
<dbReference type="Gene3D" id="3.50.50.60">
    <property type="entry name" value="FAD/NAD(P)-binding domain"/>
    <property type="match status" value="1"/>
</dbReference>
<dbReference type="AlphaFoldDB" id="A0A2W5GZK6"/>
<dbReference type="GO" id="GO:0005737">
    <property type="term" value="C:cytoplasm"/>
    <property type="evidence" value="ECO:0007669"/>
    <property type="project" value="TreeGrafter"/>
</dbReference>
<evidence type="ECO:0000259" key="1">
    <source>
        <dbReference type="Pfam" id="PF01266"/>
    </source>
</evidence>
<proteinExistence type="predicted"/>
<accession>A0A2W5GZK6</accession>
<evidence type="ECO:0000313" key="3">
    <source>
        <dbReference type="Proteomes" id="UP000249645"/>
    </source>
</evidence>
<dbReference type="PANTHER" id="PTHR13847:SF201">
    <property type="entry name" value="PUTATIBE OXIDOREDUCTASE"/>
    <property type="match status" value="1"/>
</dbReference>
<dbReference type="Proteomes" id="UP000249645">
    <property type="component" value="Unassembled WGS sequence"/>
</dbReference>
<evidence type="ECO:0000313" key="2">
    <source>
        <dbReference type="EMBL" id="PZP48872.1"/>
    </source>
</evidence>
<organism evidence="2 3">
    <name type="scientific">Pseudopedobacter saltans</name>
    <dbReference type="NCBI Taxonomy" id="151895"/>
    <lineage>
        <taxon>Bacteria</taxon>
        <taxon>Pseudomonadati</taxon>
        <taxon>Bacteroidota</taxon>
        <taxon>Sphingobacteriia</taxon>
        <taxon>Sphingobacteriales</taxon>
        <taxon>Sphingobacteriaceae</taxon>
        <taxon>Pseudopedobacter</taxon>
    </lineage>
</organism>
<dbReference type="Gene3D" id="3.30.9.10">
    <property type="entry name" value="D-Amino Acid Oxidase, subunit A, domain 2"/>
    <property type="match status" value="1"/>
</dbReference>
<gene>
    <name evidence="2" type="ORF">DI598_09185</name>
</gene>
<feature type="domain" description="FAD dependent oxidoreductase" evidence="1">
    <location>
        <begin position="31"/>
        <end position="382"/>
    </location>
</feature>
<reference evidence="2 3" key="1">
    <citation type="submission" date="2017-11" db="EMBL/GenBank/DDBJ databases">
        <title>Infants hospitalized years apart are colonized by the same room-sourced microbial strains.</title>
        <authorList>
            <person name="Brooks B."/>
            <person name="Olm M.R."/>
            <person name="Firek B.A."/>
            <person name="Baker R."/>
            <person name="Thomas B.C."/>
            <person name="Morowitz M.J."/>
            <person name="Banfield J.F."/>
        </authorList>
    </citation>
    <scope>NUCLEOTIDE SEQUENCE [LARGE SCALE GENOMIC DNA]</scope>
    <source>
        <strain evidence="2">S2_009_000_R2_76</strain>
    </source>
</reference>
<comment type="caution">
    <text evidence="2">The sequence shown here is derived from an EMBL/GenBank/DDBJ whole genome shotgun (WGS) entry which is preliminary data.</text>
</comment>
<dbReference type="InterPro" id="IPR036188">
    <property type="entry name" value="FAD/NAD-bd_sf"/>
</dbReference>
<name>A0A2W5GZK6_9SPHI</name>
<dbReference type="EMBL" id="QFOI01000141">
    <property type="protein sequence ID" value="PZP48872.1"/>
    <property type="molecule type" value="Genomic_DNA"/>
</dbReference>